<dbReference type="EMBL" id="JAAGMR010000321">
    <property type="protein sequence ID" value="NEB95479.1"/>
    <property type="molecule type" value="Genomic_DNA"/>
</dbReference>
<gene>
    <name evidence="2" type="ORF">G3I21_28030</name>
</gene>
<protein>
    <submittedName>
        <fullName evidence="2">Uncharacterized protein</fullName>
    </submittedName>
</protein>
<keyword evidence="1" id="KW-0812">Transmembrane</keyword>
<sequence>MNENNASNRGVWLAIILLASLCVAVTSGAMFYLLGAQPAAALGVGGAAFMGSASLGLAAHRFLTE</sequence>
<evidence type="ECO:0000313" key="2">
    <source>
        <dbReference type="EMBL" id="NEB95479.1"/>
    </source>
</evidence>
<dbReference type="AlphaFoldDB" id="A0A7K3QZZ6"/>
<evidence type="ECO:0000256" key="1">
    <source>
        <dbReference type="SAM" id="Phobius"/>
    </source>
</evidence>
<proteinExistence type="predicted"/>
<feature type="transmembrane region" description="Helical" evidence="1">
    <location>
        <begin position="40"/>
        <end position="59"/>
    </location>
</feature>
<keyword evidence="1" id="KW-0472">Membrane</keyword>
<dbReference type="RefSeq" id="WP_164194315.1">
    <property type="nucleotide sequence ID" value="NZ_JAAGMR010000321.1"/>
</dbReference>
<keyword evidence="1" id="KW-1133">Transmembrane helix</keyword>
<name>A0A7K3QZZ6_9ACTN</name>
<accession>A0A7K3QZZ6</accession>
<evidence type="ECO:0000313" key="3">
    <source>
        <dbReference type="Proteomes" id="UP000470520"/>
    </source>
</evidence>
<comment type="caution">
    <text evidence="2">The sequence shown here is derived from an EMBL/GenBank/DDBJ whole genome shotgun (WGS) entry which is preliminary data.</text>
</comment>
<organism evidence="2 3">
    <name type="scientific">Streptomyces bauhiniae</name>
    <dbReference type="NCBI Taxonomy" id="2340725"/>
    <lineage>
        <taxon>Bacteria</taxon>
        <taxon>Bacillati</taxon>
        <taxon>Actinomycetota</taxon>
        <taxon>Actinomycetes</taxon>
        <taxon>Kitasatosporales</taxon>
        <taxon>Streptomycetaceae</taxon>
        <taxon>Streptomyces</taxon>
    </lineage>
</organism>
<feature type="transmembrane region" description="Helical" evidence="1">
    <location>
        <begin position="12"/>
        <end position="34"/>
    </location>
</feature>
<dbReference type="Proteomes" id="UP000470520">
    <property type="component" value="Unassembled WGS sequence"/>
</dbReference>
<reference evidence="2 3" key="1">
    <citation type="submission" date="2020-01" db="EMBL/GenBank/DDBJ databases">
        <title>Insect and environment-associated Actinomycetes.</title>
        <authorList>
            <person name="Currrie C."/>
            <person name="Chevrette M."/>
            <person name="Carlson C."/>
            <person name="Stubbendieck R."/>
            <person name="Wendt-Pienkowski E."/>
        </authorList>
    </citation>
    <scope>NUCLEOTIDE SEQUENCE [LARGE SCALE GENOMIC DNA]</scope>
    <source>
        <strain evidence="2 3">SID7754</strain>
    </source>
</reference>